<protein>
    <submittedName>
        <fullName evidence="2">Type IV pilus/biofilm regulator FimL</fullName>
    </submittedName>
</protein>
<evidence type="ECO:0000313" key="3">
    <source>
        <dbReference type="Proteomes" id="UP001409585"/>
    </source>
</evidence>
<dbReference type="Pfam" id="PF26379">
    <property type="entry name" value="FimL_2nd"/>
    <property type="match status" value="1"/>
</dbReference>
<gene>
    <name evidence="2" type="primary">fimL</name>
    <name evidence="2" type="ORF">GCM10025791_04870</name>
</gene>
<proteinExistence type="predicted"/>
<dbReference type="InterPro" id="IPR058661">
    <property type="entry name" value="FimL_2nd"/>
</dbReference>
<keyword evidence="3" id="KW-1185">Reference proteome</keyword>
<comment type="caution">
    <text evidence="2">The sequence shown here is derived from an EMBL/GenBank/DDBJ whole genome shotgun (WGS) entry which is preliminary data.</text>
</comment>
<dbReference type="EMBL" id="BAABLX010000004">
    <property type="protein sequence ID" value="GAA4931695.1"/>
    <property type="molecule type" value="Genomic_DNA"/>
</dbReference>
<evidence type="ECO:0000313" key="2">
    <source>
        <dbReference type="EMBL" id="GAA4931695.1"/>
    </source>
</evidence>
<dbReference type="SUPFAM" id="SSF47226">
    <property type="entry name" value="Histidine-containing phosphotransfer domain, HPT domain"/>
    <property type="match status" value="2"/>
</dbReference>
<evidence type="ECO:0000259" key="1">
    <source>
        <dbReference type="Pfam" id="PF26379"/>
    </source>
</evidence>
<accession>A0AAV3TYC1</accession>
<feature type="domain" description="Scaffold protein FimL second" evidence="1">
    <location>
        <begin position="166"/>
        <end position="301"/>
    </location>
</feature>
<dbReference type="InterPro" id="IPR036641">
    <property type="entry name" value="HPT_dom_sf"/>
</dbReference>
<dbReference type="GO" id="GO:0000160">
    <property type="term" value="P:phosphorelay signal transduction system"/>
    <property type="evidence" value="ECO:0007669"/>
    <property type="project" value="InterPro"/>
</dbReference>
<organism evidence="2 3">
    <name type="scientific">Halioxenophilus aromaticivorans</name>
    <dbReference type="NCBI Taxonomy" id="1306992"/>
    <lineage>
        <taxon>Bacteria</taxon>
        <taxon>Pseudomonadati</taxon>
        <taxon>Pseudomonadota</taxon>
        <taxon>Gammaproteobacteria</taxon>
        <taxon>Alteromonadales</taxon>
        <taxon>Alteromonadaceae</taxon>
        <taxon>Halioxenophilus</taxon>
    </lineage>
</organism>
<dbReference type="AlphaFoldDB" id="A0AAV3TYC1"/>
<name>A0AAV3TYC1_9ALTE</name>
<dbReference type="RefSeq" id="WP_345416507.1">
    <property type="nucleotide sequence ID" value="NZ_AP031496.1"/>
</dbReference>
<reference evidence="3" key="1">
    <citation type="journal article" date="2019" name="Int. J. Syst. Evol. Microbiol.">
        <title>The Global Catalogue of Microorganisms (GCM) 10K type strain sequencing project: providing services to taxonomists for standard genome sequencing and annotation.</title>
        <authorList>
            <consortium name="The Broad Institute Genomics Platform"/>
            <consortium name="The Broad Institute Genome Sequencing Center for Infectious Disease"/>
            <person name="Wu L."/>
            <person name="Ma J."/>
        </authorList>
    </citation>
    <scope>NUCLEOTIDE SEQUENCE [LARGE SCALE GENOMIC DNA]</scope>
    <source>
        <strain evidence="3">JCM 19134</strain>
    </source>
</reference>
<dbReference type="Proteomes" id="UP001409585">
    <property type="component" value="Unassembled WGS sequence"/>
</dbReference>
<sequence>MSSSPPTNVVNSLKLVREELLATVDVAAKDLEAFFSNTADGHKLQEGVEGLKQVAGTLAMLQMNGPQCLANALLAVTQDITPGEDAVDEAQVQSLTSGFYMLPRYLEFIENTKTDHPELLLPQINELRASVGEPPLPDSNFFSVPQYPKSMAPSGLVSANDSLTGDRDNMAVRLRHMYQIGLVALLQNKPIKPPLKMMSFALERLANLYRGEAISTLCYTASVALGLAQQGRTELTKPRKAALVNLEKTLRRMIKIDPQGASTLLPRPLTKEYVYWCAISPVEASQKPEVDALLALFGVSRPSYTLQQLREEAEILGGPSINTIESVISVFEEEVESAKRMLELAAEAQSSGELGELEALLAKLSEILAIIGLNASSQRLKEQVETVAEVRSAGGEPDRDKLSQVADALLKIENSVAKFKKQAGYRAVDDNLSESDIANHQLAEAELIVLQEAENGLTLVKRALSAFAESNYDRAHIANVTKTLATIKGGMLLMHKNRCVEVLAKAEQFIDQGLMTEEHPSVLQQLLETFADCVISLEYYVTALQSDKNTDDGILKIAEESITALGLDQ</sequence>